<dbReference type="InterPro" id="IPR025887">
    <property type="entry name" value="Glyco_hydro_31_N_dom"/>
</dbReference>
<dbReference type="Proteomes" id="UP000094578">
    <property type="component" value="Unassembled WGS sequence"/>
</dbReference>
<dbReference type="CDD" id="cd14752">
    <property type="entry name" value="GH31_N"/>
    <property type="match status" value="1"/>
</dbReference>
<dbReference type="Gene3D" id="3.20.20.80">
    <property type="entry name" value="Glycosidases"/>
    <property type="match status" value="1"/>
</dbReference>
<evidence type="ECO:0000256" key="1">
    <source>
        <dbReference type="ARBA" id="ARBA00007806"/>
    </source>
</evidence>
<dbReference type="Pfam" id="PF21365">
    <property type="entry name" value="Glyco_hydro_31_3rd"/>
    <property type="match status" value="1"/>
</dbReference>
<reference evidence="6 7" key="1">
    <citation type="submission" date="2016-08" db="EMBL/GenBank/DDBJ databases">
        <title>Genome sequencing of Paenibacillus sp. TI45-13ar, isolated from Korean traditional nuruk.</title>
        <authorList>
            <person name="Kim S.-J."/>
        </authorList>
    </citation>
    <scope>NUCLEOTIDE SEQUENCE [LARGE SCALE GENOMIC DNA]</scope>
    <source>
        <strain evidence="6 7">TI45-13ar</strain>
    </source>
</reference>
<dbReference type="SUPFAM" id="SSF51445">
    <property type="entry name" value="(Trans)glycosidases"/>
    <property type="match status" value="1"/>
</dbReference>
<feature type="domain" description="Glycoside hydrolase family 31 N-terminal" evidence="4">
    <location>
        <begin position="83"/>
        <end position="265"/>
    </location>
</feature>
<evidence type="ECO:0000313" key="6">
    <source>
        <dbReference type="EMBL" id="ODP28460.1"/>
    </source>
</evidence>
<dbReference type="PATRIC" id="fig|1886670.3.peg.2250"/>
<dbReference type="EC" id="3.2.1.177" evidence="6"/>
<dbReference type="RefSeq" id="WP_069327629.1">
    <property type="nucleotide sequence ID" value="NZ_MDER01000038.1"/>
</dbReference>
<keyword evidence="2 6" id="KW-0326">Glycosidase</keyword>
<evidence type="ECO:0000259" key="4">
    <source>
        <dbReference type="Pfam" id="PF13802"/>
    </source>
</evidence>
<dbReference type="InterPro" id="IPR013780">
    <property type="entry name" value="Glyco_hydro_b"/>
</dbReference>
<dbReference type="Gene3D" id="2.60.40.1180">
    <property type="entry name" value="Golgi alpha-mannosidase II"/>
    <property type="match status" value="1"/>
</dbReference>
<protein>
    <submittedName>
        <fullName evidence="6">Alpha-D-xyloside xylohydrolase</fullName>
        <ecNumber evidence="6">3.2.1.177</ecNumber>
    </submittedName>
</protein>
<comment type="caution">
    <text evidence="6">The sequence shown here is derived from an EMBL/GenBank/DDBJ whole genome shotgun (WGS) entry which is preliminary data.</text>
</comment>
<comment type="similarity">
    <text evidence="1 2">Belongs to the glycosyl hydrolase 31 family.</text>
</comment>
<dbReference type="Pfam" id="PF13802">
    <property type="entry name" value="Gal_mutarotas_2"/>
    <property type="match status" value="1"/>
</dbReference>
<dbReference type="SUPFAM" id="SSF74650">
    <property type="entry name" value="Galactose mutarotase-like"/>
    <property type="match status" value="1"/>
</dbReference>
<dbReference type="AlphaFoldDB" id="A0A1E3L658"/>
<dbReference type="PANTHER" id="PTHR22762">
    <property type="entry name" value="ALPHA-GLUCOSIDASE"/>
    <property type="match status" value="1"/>
</dbReference>
<dbReference type="Gene3D" id="2.60.40.1760">
    <property type="entry name" value="glycosyl hydrolase (family 31)"/>
    <property type="match status" value="1"/>
</dbReference>
<keyword evidence="2 6" id="KW-0378">Hydrolase</keyword>
<organism evidence="6 7">
    <name type="scientific">Paenibacillus nuruki</name>
    <dbReference type="NCBI Taxonomy" id="1886670"/>
    <lineage>
        <taxon>Bacteria</taxon>
        <taxon>Bacillati</taxon>
        <taxon>Bacillota</taxon>
        <taxon>Bacilli</taxon>
        <taxon>Bacillales</taxon>
        <taxon>Paenibacillaceae</taxon>
        <taxon>Paenibacillus</taxon>
    </lineage>
</organism>
<dbReference type="CDD" id="cd06593">
    <property type="entry name" value="GH31_xylosidase_YicI"/>
    <property type="match status" value="1"/>
</dbReference>
<dbReference type="GO" id="GO:0005975">
    <property type="term" value="P:carbohydrate metabolic process"/>
    <property type="evidence" value="ECO:0007669"/>
    <property type="project" value="InterPro"/>
</dbReference>
<dbReference type="GO" id="GO:0061634">
    <property type="term" value="F:alpha-D-xyloside xylohydrolase"/>
    <property type="evidence" value="ECO:0007669"/>
    <property type="project" value="UniProtKB-EC"/>
</dbReference>
<dbReference type="Pfam" id="PF01055">
    <property type="entry name" value="Glyco_hydro_31_2nd"/>
    <property type="match status" value="1"/>
</dbReference>
<dbReference type="InterPro" id="IPR048395">
    <property type="entry name" value="Glyco_hydro_31_C"/>
</dbReference>
<gene>
    <name evidence="6" type="ORF">PTI45_02210</name>
</gene>
<evidence type="ECO:0000259" key="3">
    <source>
        <dbReference type="Pfam" id="PF01055"/>
    </source>
</evidence>
<evidence type="ECO:0000313" key="7">
    <source>
        <dbReference type="Proteomes" id="UP000094578"/>
    </source>
</evidence>
<dbReference type="GO" id="GO:0030246">
    <property type="term" value="F:carbohydrate binding"/>
    <property type="evidence" value="ECO:0007669"/>
    <property type="project" value="InterPro"/>
</dbReference>
<dbReference type="InterPro" id="IPR011013">
    <property type="entry name" value="Gal_mutarotase_sf_dom"/>
</dbReference>
<dbReference type="InterPro" id="IPR000322">
    <property type="entry name" value="Glyco_hydro_31_TIM"/>
</dbReference>
<name>A0A1E3L658_9BACL</name>
<evidence type="ECO:0000259" key="5">
    <source>
        <dbReference type="Pfam" id="PF21365"/>
    </source>
</evidence>
<dbReference type="InterPro" id="IPR017853">
    <property type="entry name" value="GH"/>
</dbReference>
<proteinExistence type="inferred from homology"/>
<keyword evidence="7" id="KW-1185">Reference proteome</keyword>
<evidence type="ECO:0000256" key="2">
    <source>
        <dbReference type="RuleBase" id="RU361185"/>
    </source>
</evidence>
<feature type="domain" description="Glycoside hydrolase family 31 TIM barrel" evidence="3">
    <location>
        <begin position="307"/>
        <end position="610"/>
    </location>
</feature>
<accession>A0A1E3L658</accession>
<dbReference type="SUPFAM" id="SSF51011">
    <property type="entry name" value="Glycosyl hydrolase domain"/>
    <property type="match status" value="1"/>
</dbReference>
<dbReference type="STRING" id="1886670.PTI45_02210"/>
<dbReference type="EMBL" id="MDER01000038">
    <property type="protein sequence ID" value="ODP28460.1"/>
    <property type="molecule type" value="Genomic_DNA"/>
</dbReference>
<dbReference type="PANTHER" id="PTHR22762:SF144">
    <property type="entry name" value="ALPHA-XYLOSIDASE"/>
    <property type="match status" value="1"/>
</dbReference>
<feature type="domain" description="Glycosyl hydrolase family 31 C-terminal" evidence="5">
    <location>
        <begin position="618"/>
        <end position="704"/>
    </location>
</feature>
<sequence>MIRLYDTALLCEPIDMSKAFGQIENTYFMGMHIEHFNPETATGEIHWERYSRKPRLDFGKYTLPFTATESWEFPAYTESPSFPFRLEFVDAQTVRIRLTVRKPTLEPRHSLMLAEEEIPVSQDWIIEQQDNDHVTYRSAYGSVTIMYQPWRIEFRDATGKLLTRTHHMADQASILSSDPTPFCFIRSAKDMNRSLAASFALSPGERLYGGGESFLKMDKRGQKFNWFTYDPLSAQTADMYKPIPLLWSNRGYGMFFHHSCPMTCDVGHHFDGTNTIYIGEDELDLFFFFGTPKQILSSYTSLTGKSTVPPLWSFGLWMSRITYQSEQEVREVASQLQEHRIPCDVIHLDTGWFEHDWRCDYQFSTSRFDHAEQMITDLREQGYRISLWQYPYFMPSNPLYEEIIAKGYAISDGNGYIAGEDAILDFSNPDAVVWYQQKIAGLLNIGVSAIKVDFGESAPIHGSYYSRQKGWKEHNLYPLRYNQAVSEITQKVTGESIIWARSAWAGSQRYPLHWGGDVENTDNGMAASLRAGMSLGLSGFTFWSHDIGGFVHQSPRELYRRWMPFGMLTSHSRCHGAPPKEPWHYDEEFTEDFRKAVELKYQLMPYIYTQSVVSAEQGIPLLRPLLLEYPDEPGVWQIEDQYFLGTDLLIAPMLEQGMTAREVYTPSGEWIDYQTGKRYAGSTWHHIEESIIPIIILVRAGSLIPHVPVALSTAWIDWTAVEWRHYEATDSASNKYDWQIALPVDKYYSWLTGQCIDQQITIESTLSSRENDPHSVNEKKYQELIHTWTYRKMNS</sequence>